<accession>A0A3Q3MDC6</accession>
<dbReference type="Ensembl" id="ENSMAMT00000026087.2">
    <property type="protein sequence ID" value="ENSMAMP00000025433.2"/>
    <property type="gene ID" value="ENSMAMG00000017068.2"/>
</dbReference>
<dbReference type="AlphaFoldDB" id="A0A3Q3MDC6"/>
<dbReference type="InterPro" id="IPR007110">
    <property type="entry name" value="Ig-like_dom"/>
</dbReference>
<dbReference type="InterPro" id="IPR013098">
    <property type="entry name" value="Ig_I-set"/>
</dbReference>
<keyword evidence="7" id="KW-1185">Reference proteome</keyword>
<dbReference type="Proteomes" id="UP000261640">
    <property type="component" value="Unplaced"/>
</dbReference>
<dbReference type="GO" id="GO:0005737">
    <property type="term" value="C:cytoplasm"/>
    <property type="evidence" value="ECO:0007669"/>
    <property type="project" value="UniProtKB-SubCell"/>
</dbReference>
<reference evidence="6" key="2">
    <citation type="submission" date="2025-09" db="UniProtKB">
        <authorList>
            <consortium name="Ensembl"/>
        </authorList>
    </citation>
    <scope>IDENTIFICATION</scope>
</reference>
<keyword evidence="3" id="KW-0597">Phosphoprotein</keyword>
<dbReference type="PROSITE" id="PS50835">
    <property type="entry name" value="IG_LIKE"/>
    <property type="match status" value="2"/>
</dbReference>
<dbReference type="InterPro" id="IPR003598">
    <property type="entry name" value="Ig_sub2"/>
</dbReference>
<dbReference type="PANTHER" id="PTHR35971:SF5">
    <property type="entry name" value="OBSCURIN LIKE CYTOSKELETAL ADAPTOR 1"/>
    <property type="match status" value="1"/>
</dbReference>
<evidence type="ECO:0000256" key="3">
    <source>
        <dbReference type="ARBA" id="ARBA00022553"/>
    </source>
</evidence>
<dbReference type="FunFam" id="2.60.40.10:FF:001343">
    <property type="entry name" value="titin isoform X1"/>
    <property type="match status" value="1"/>
</dbReference>
<dbReference type="InterPro" id="IPR036179">
    <property type="entry name" value="Ig-like_dom_sf"/>
</dbReference>
<comment type="subcellular location">
    <subcellularLocation>
        <location evidence="1">Cytoplasm</location>
    </subcellularLocation>
</comment>
<dbReference type="SMART" id="SM00408">
    <property type="entry name" value="IGc2"/>
    <property type="match status" value="4"/>
</dbReference>
<proteinExistence type="predicted"/>
<evidence type="ECO:0000256" key="1">
    <source>
        <dbReference type="ARBA" id="ARBA00004496"/>
    </source>
</evidence>
<keyword evidence="4" id="KW-1015">Disulfide bond</keyword>
<dbReference type="InterPro" id="IPR013783">
    <property type="entry name" value="Ig-like_fold"/>
</dbReference>
<reference evidence="6" key="1">
    <citation type="submission" date="2025-08" db="UniProtKB">
        <authorList>
            <consortium name="Ensembl"/>
        </authorList>
    </citation>
    <scope>IDENTIFICATION</scope>
</reference>
<dbReference type="FunFam" id="2.60.40.10:FF:000214">
    <property type="entry name" value="titin isoform X1"/>
    <property type="match status" value="1"/>
</dbReference>
<dbReference type="InterPro" id="IPR003599">
    <property type="entry name" value="Ig_sub"/>
</dbReference>
<organism evidence="6 7">
    <name type="scientific">Mastacembelus armatus</name>
    <name type="common">zig-zag eel</name>
    <dbReference type="NCBI Taxonomy" id="205130"/>
    <lineage>
        <taxon>Eukaryota</taxon>
        <taxon>Metazoa</taxon>
        <taxon>Chordata</taxon>
        <taxon>Craniata</taxon>
        <taxon>Vertebrata</taxon>
        <taxon>Euteleostomi</taxon>
        <taxon>Actinopterygii</taxon>
        <taxon>Neopterygii</taxon>
        <taxon>Teleostei</taxon>
        <taxon>Neoteleostei</taxon>
        <taxon>Acanthomorphata</taxon>
        <taxon>Anabantaria</taxon>
        <taxon>Synbranchiformes</taxon>
        <taxon>Mastacembelidae</taxon>
        <taxon>Mastacembelus</taxon>
    </lineage>
</organism>
<feature type="domain" description="Ig-like" evidence="5">
    <location>
        <begin position="240"/>
        <end position="331"/>
    </location>
</feature>
<dbReference type="InParanoid" id="A0A3Q3MDC6"/>
<dbReference type="Pfam" id="PF07679">
    <property type="entry name" value="I-set"/>
    <property type="match status" value="4"/>
</dbReference>
<dbReference type="GeneTree" id="ENSGT01110000267173"/>
<feature type="domain" description="Ig-like" evidence="5">
    <location>
        <begin position="8"/>
        <end position="97"/>
    </location>
</feature>
<evidence type="ECO:0000259" key="5">
    <source>
        <dbReference type="PROSITE" id="PS50835"/>
    </source>
</evidence>
<evidence type="ECO:0000313" key="7">
    <source>
        <dbReference type="Proteomes" id="UP000261640"/>
    </source>
</evidence>
<sequence length="444" mass="50449">WLQRKVPPTFTKKPSESIVDSAGKVVKMEGRVSGSKPLTVTWYKGNTKISGSDKYDVSFENNMAVLCVRNSSSSDSGEYTCEASNEAGTASCQVSLTISVCFVTPSKQKSPKKQEDIDIVELLRGHDPKDYERILRENEIYDYRAILQAVEFLKKEKEMETGKFTKCIRSIEVNERHSATFECELSFDNATVSWYKDSWELKESLKYNFRTEGRRHFMTICNVTAEDEGKHTLILYNCKPPVEFTKPLEDQTVEEEATATLECEVSRENAEVQWFREGQEIRKTKKYDILVDGRKRTLLIHDCTPDDAKMYTCAAKDFKTSCFLEVTRAPSIEMKEFMEVEQGSDISIVAKIRGCPFPTLTWYKAPPHKSDAKVEVPYDEHINKIVSDDGCTLLIQQGKRPDTGLYTLVASNSLGKASKEMRLNVLGTNQKIRILNAKISGFTE</sequence>
<dbReference type="SUPFAM" id="SSF48726">
    <property type="entry name" value="Immunoglobulin"/>
    <property type="match status" value="4"/>
</dbReference>
<dbReference type="SMART" id="SM00409">
    <property type="entry name" value="IG"/>
    <property type="match status" value="4"/>
</dbReference>
<keyword evidence="2" id="KW-0963">Cytoplasm</keyword>
<name>A0A3Q3MDC6_9TELE</name>
<evidence type="ECO:0000313" key="6">
    <source>
        <dbReference type="Ensembl" id="ENSMAMP00000025433.2"/>
    </source>
</evidence>
<evidence type="ECO:0000256" key="2">
    <source>
        <dbReference type="ARBA" id="ARBA00022490"/>
    </source>
</evidence>
<dbReference type="InterPro" id="IPR052385">
    <property type="entry name" value="Obscurin/Obscurin-like_Reg"/>
</dbReference>
<dbReference type="PANTHER" id="PTHR35971">
    <property type="entry name" value="SI:DKEY-31G6.6"/>
    <property type="match status" value="1"/>
</dbReference>
<dbReference type="Gene3D" id="2.60.40.10">
    <property type="entry name" value="Immunoglobulins"/>
    <property type="match status" value="4"/>
</dbReference>
<evidence type="ECO:0000256" key="4">
    <source>
        <dbReference type="ARBA" id="ARBA00023157"/>
    </source>
</evidence>
<protein>
    <recommendedName>
        <fullName evidence="5">Ig-like domain-containing protein</fullName>
    </recommendedName>
</protein>
<dbReference type="STRING" id="205130.ENSMAMP00000025433"/>
<dbReference type="FunFam" id="2.60.40.10:FF:000022">
    <property type="entry name" value="Cardiac titin"/>
    <property type="match status" value="1"/>
</dbReference>